<dbReference type="Gene3D" id="1.10.10.10">
    <property type="entry name" value="Winged helix-like DNA-binding domain superfamily/Winged helix DNA-binding domain"/>
    <property type="match status" value="1"/>
</dbReference>
<name>A0ABQ2D4U4_9MICC</name>
<gene>
    <name evidence="6" type="ORF">GCM10007173_01010</name>
</gene>
<evidence type="ECO:0000256" key="3">
    <source>
        <dbReference type="ARBA" id="ARBA00022801"/>
    </source>
</evidence>
<sequence length="273" mass="29551">MLPTLVAMAHLPLPTIIAPGVGLLRAENPSEMTLDGTNSYLLFDPACTELTARTPAVLIDPGPDLQAHLHALAAFDIQLVLITHRHADHTGGIDTLHRLTGAPVRARLEEHCREAEIFEDLEVIEAAGIEVQVVFTPGHTSDSVCFIRRGETSHLFTGDTVLGRGTTILEHPDGTLADYLASLQRLLAMPDMALHPAHGEQHEVSHPLLQTYLTHRESRLDQVRAALDKLGKAGADVQPAHLLELVYPGLDARLAGAASRSLEAQLHYLGLNP</sequence>
<evidence type="ECO:0000313" key="6">
    <source>
        <dbReference type="EMBL" id="GGJ46277.1"/>
    </source>
</evidence>
<feature type="domain" description="Metallo-beta-lactamase" evidence="5">
    <location>
        <begin position="44"/>
        <end position="198"/>
    </location>
</feature>
<protein>
    <submittedName>
        <fullName evidence="6">MBL fold metallo-hydrolase</fullName>
    </submittedName>
</protein>
<keyword evidence="7" id="KW-1185">Reference proteome</keyword>
<keyword evidence="2" id="KW-0479">Metal-binding</keyword>
<dbReference type="InterPro" id="IPR036388">
    <property type="entry name" value="WH-like_DNA-bd_sf"/>
</dbReference>
<evidence type="ECO:0000256" key="4">
    <source>
        <dbReference type="ARBA" id="ARBA00022833"/>
    </source>
</evidence>
<dbReference type="InterPro" id="IPR036866">
    <property type="entry name" value="RibonucZ/Hydroxyglut_hydro"/>
</dbReference>
<dbReference type="Pfam" id="PF00753">
    <property type="entry name" value="Lactamase_B"/>
    <property type="match status" value="1"/>
</dbReference>
<evidence type="ECO:0000256" key="2">
    <source>
        <dbReference type="ARBA" id="ARBA00022723"/>
    </source>
</evidence>
<evidence type="ECO:0000313" key="7">
    <source>
        <dbReference type="Proteomes" id="UP000606115"/>
    </source>
</evidence>
<reference evidence="7" key="1">
    <citation type="journal article" date="2019" name="Int. J. Syst. Evol. Microbiol.">
        <title>The Global Catalogue of Microorganisms (GCM) 10K type strain sequencing project: providing services to taxonomists for standard genome sequencing and annotation.</title>
        <authorList>
            <consortium name="The Broad Institute Genomics Platform"/>
            <consortium name="The Broad Institute Genome Sequencing Center for Infectious Disease"/>
            <person name="Wu L."/>
            <person name="Ma J."/>
        </authorList>
    </citation>
    <scope>NUCLEOTIDE SEQUENCE [LARGE SCALE GENOMIC DNA]</scope>
    <source>
        <strain evidence="7">CGMCC 1.3685</strain>
    </source>
</reference>
<dbReference type="PROSITE" id="PS00743">
    <property type="entry name" value="BETA_LACTAMASE_B_1"/>
    <property type="match status" value="1"/>
</dbReference>
<dbReference type="CDD" id="cd16278">
    <property type="entry name" value="metallo-hydrolase-like_MBL-fold"/>
    <property type="match status" value="1"/>
</dbReference>
<dbReference type="SUPFAM" id="SSF56281">
    <property type="entry name" value="Metallo-hydrolase/oxidoreductase"/>
    <property type="match status" value="1"/>
</dbReference>
<dbReference type="InterPro" id="IPR001018">
    <property type="entry name" value="Beta-lactamase_class-B_CS"/>
</dbReference>
<dbReference type="PANTHER" id="PTHR23131">
    <property type="entry name" value="ENDORIBONUCLEASE LACTB2"/>
    <property type="match status" value="1"/>
</dbReference>
<dbReference type="InterPro" id="IPR001279">
    <property type="entry name" value="Metallo-B-lactamas"/>
</dbReference>
<comment type="caution">
    <text evidence="6">The sequence shown here is derived from an EMBL/GenBank/DDBJ whole genome shotgun (WGS) entry which is preliminary data.</text>
</comment>
<dbReference type="Gene3D" id="3.60.15.10">
    <property type="entry name" value="Ribonuclease Z/Hydroxyacylglutathione hydrolase-like"/>
    <property type="match status" value="1"/>
</dbReference>
<dbReference type="SMART" id="SM00849">
    <property type="entry name" value="Lactamase_B"/>
    <property type="match status" value="1"/>
</dbReference>
<organism evidence="6 7">
    <name type="scientific">Glutamicibacter ardleyensis</name>
    <dbReference type="NCBI Taxonomy" id="225894"/>
    <lineage>
        <taxon>Bacteria</taxon>
        <taxon>Bacillati</taxon>
        <taxon>Actinomycetota</taxon>
        <taxon>Actinomycetes</taxon>
        <taxon>Micrococcales</taxon>
        <taxon>Micrococcaceae</taxon>
        <taxon>Glutamicibacter</taxon>
    </lineage>
</organism>
<evidence type="ECO:0000256" key="1">
    <source>
        <dbReference type="ARBA" id="ARBA00001947"/>
    </source>
</evidence>
<comment type="cofactor">
    <cofactor evidence="1">
        <name>Zn(2+)</name>
        <dbReference type="ChEBI" id="CHEBI:29105"/>
    </cofactor>
</comment>
<dbReference type="InterPro" id="IPR050662">
    <property type="entry name" value="Sec-metab_biosynth-thioest"/>
</dbReference>
<accession>A0ABQ2D4U4</accession>
<evidence type="ECO:0000259" key="5">
    <source>
        <dbReference type="SMART" id="SM00849"/>
    </source>
</evidence>
<keyword evidence="3" id="KW-0378">Hydrolase</keyword>
<dbReference type="EMBL" id="BMKX01000001">
    <property type="protein sequence ID" value="GGJ46277.1"/>
    <property type="molecule type" value="Genomic_DNA"/>
</dbReference>
<dbReference type="Proteomes" id="UP000606115">
    <property type="component" value="Unassembled WGS sequence"/>
</dbReference>
<keyword evidence="4" id="KW-0862">Zinc</keyword>
<dbReference type="PANTHER" id="PTHR23131:SF0">
    <property type="entry name" value="ENDORIBONUCLEASE LACTB2"/>
    <property type="match status" value="1"/>
</dbReference>
<proteinExistence type="predicted"/>